<evidence type="ECO:0000313" key="2">
    <source>
        <dbReference type="EMBL" id="KAF0708358.1"/>
    </source>
</evidence>
<feature type="transmembrane region" description="Helical" evidence="1">
    <location>
        <begin position="104"/>
        <end position="127"/>
    </location>
</feature>
<dbReference type="EMBL" id="VJMH01002555">
    <property type="protein sequence ID" value="KAF0708358.1"/>
    <property type="molecule type" value="Genomic_DNA"/>
</dbReference>
<protein>
    <submittedName>
        <fullName evidence="2">Uncharacterized protein</fullName>
    </submittedName>
</protein>
<proteinExistence type="predicted"/>
<comment type="caution">
    <text evidence="2">The sequence shown here is derived from an EMBL/GenBank/DDBJ whole genome shotgun (WGS) entry which is preliminary data.</text>
</comment>
<feature type="transmembrane region" description="Helical" evidence="1">
    <location>
        <begin position="182"/>
        <end position="205"/>
    </location>
</feature>
<feature type="transmembrane region" description="Helical" evidence="1">
    <location>
        <begin position="225"/>
        <end position="245"/>
    </location>
</feature>
<feature type="transmembrane region" description="Helical" evidence="1">
    <location>
        <begin position="44"/>
        <end position="63"/>
    </location>
</feature>
<dbReference type="AlphaFoldDB" id="A0A6A4ZC39"/>
<gene>
    <name evidence="2" type="ORF">As57867_006358</name>
</gene>
<keyword evidence="1" id="KW-0812">Transmembrane</keyword>
<name>A0A6A4ZC39_9STRA</name>
<reference evidence="2" key="1">
    <citation type="submission" date="2019-06" db="EMBL/GenBank/DDBJ databases">
        <title>Genomics analysis of Aphanomyces spp. identifies a new class of oomycete effector associated with host adaptation.</title>
        <authorList>
            <person name="Gaulin E."/>
        </authorList>
    </citation>
    <scope>NUCLEOTIDE SEQUENCE</scope>
    <source>
        <strain evidence="2">CBS 578.67</strain>
    </source>
</reference>
<organism evidence="2">
    <name type="scientific">Aphanomyces stellatus</name>
    <dbReference type="NCBI Taxonomy" id="120398"/>
    <lineage>
        <taxon>Eukaryota</taxon>
        <taxon>Sar</taxon>
        <taxon>Stramenopiles</taxon>
        <taxon>Oomycota</taxon>
        <taxon>Saprolegniomycetes</taxon>
        <taxon>Saprolegniales</taxon>
        <taxon>Verrucalvaceae</taxon>
        <taxon>Aphanomyces</taxon>
    </lineage>
</organism>
<keyword evidence="1" id="KW-0472">Membrane</keyword>
<feature type="non-terminal residue" evidence="2">
    <location>
        <position position="1"/>
    </location>
</feature>
<accession>A0A6A4ZC39</accession>
<keyword evidence="1" id="KW-1133">Transmembrane helix</keyword>
<feature type="transmembrane region" description="Helical" evidence="1">
    <location>
        <begin position="133"/>
        <end position="161"/>
    </location>
</feature>
<dbReference type="OrthoDB" id="71470at2759"/>
<feature type="non-terminal residue" evidence="2">
    <location>
        <position position="364"/>
    </location>
</feature>
<evidence type="ECO:0000256" key="1">
    <source>
        <dbReference type="SAM" id="Phobius"/>
    </source>
</evidence>
<sequence length="364" mass="41845">HVLVGSFVTAESCLWIDPFPTAGAFSVYHVLQVVQTTIWSWVKFAYRLLLSGFIFVEIWRLYFRHYGLLLSNLKVYGLQGVESGSALYDIQVGDPTWMILSHPYICVAMTIDIICNSSYSVVTLFRISQLQDLWQFVLGSFCGSNLVWASYTTMRFAAVVIKRFRWEAYFEPLDASMMTLSSAFYAGPMSYMITHTPLVMVFQFLVQVLPTKKMEAIEVSVGMSMFLLIFASVPLLQAAVARTIFKRQKRKHRKTIPATRFDTTRYNDWKYLFFYVWFDPTLQAASKFGGTLYQLFDQEPQYRKFPLFSSRGSDCFVRQVDIQNGRIVGQYRLSLLHGLDFHAKDSSLRIATCTDPHLAKAICV</sequence>